<dbReference type="EMBL" id="FMAF01000021">
    <property type="protein sequence ID" value="SCB45699.1"/>
    <property type="molecule type" value="Genomic_DNA"/>
</dbReference>
<dbReference type="AlphaFoldDB" id="A0A1C3X0E7"/>
<protein>
    <submittedName>
        <fullName evidence="1">Uncharacterized protein</fullName>
    </submittedName>
</protein>
<accession>A0A1C3X0E7</accession>
<organism evidence="1 2">
    <name type="scientific">Rhizobium lusitanum</name>
    <dbReference type="NCBI Taxonomy" id="293958"/>
    <lineage>
        <taxon>Bacteria</taxon>
        <taxon>Pseudomonadati</taxon>
        <taxon>Pseudomonadota</taxon>
        <taxon>Alphaproteobacteria</taxon>
        <taxon>Hyphomicrobiales</taxon>
        <taxon>Rhizobiaceae</taxon>
        <taxon>Rhizobium/Agrobacterium group</taxon>
        <taxon>Rhizobium</taxon>
    </lineage>
</organism>
<evidence type="ECO:0000313" key="1">
    <source>
        <dbReference type="EMBL" id="SCB45699.1"/>
    </source>
</evidence>
<evidence type="ECO:0000313" key="2">
    <source>
        <dbReference type="Proteomes" id="UP000199205"/>
    </source>
</evidence>
<dbReference type="Proteomes" id="UP000199205">
    <property type="component" value="Unassembled WGS sequence"/>
</dbReference>
<gene>
    <name evidence="1" type="ORF">GA0061101_12191</name>
</gene>
<proteinExistence type="predicted"/>
<sequence>MAGKPNNRDAAALSAGAVALSNSAMLAALIGHLRRIGAISAEAERDMYENALQMLEESQGDDQSGVFAAARELIAEHLKPHSSKLAT</sequence>
<reference evidence="2" key="1">
    <citation type="submission" date="2016-08" db="EMBL/GenBank/DDBJ databases">
        <authorList>
            <person name="Varghese N."/>
            <person name="Submissions Spin"/>
        </authorList>
    </citation>
    <scope>NUCLEOTIDE SEQUENCE [LARGE SCALE GENOMIC DNA]</scope>
    <source>
        <strain evidence="2">P1-7</strain>
    </source>
</reference>
<dbReference type="OrthoDB" id="8456025at2"/>
<dbReference type="RefSeq" id="WP_092576182.1">
    <property type="nucleotide sequence ID" value="NZ_FMAF01000021.1"/>
</dbReference>
<name>A0A1C3X0E7_9HYPH</name>